<sequence>MVMFQLAMIQTQMVCDQLQALHPGLQLEVITMDTLGDKTLDKALSKIGEKSLFTKELEVALEQGEVDLVVHSLKDLPTVLPPGMVVGAISQREDPRDAVVIKKSSSHKRLQDLPPNSVTNKGCGSVIGTSSLRRIAQLTASHPHLKFETIRGNLNTRLSKLDNKDDYAAIILAAAGLQRLGWQDRISQVLNSEECLHAVGQGALAVECRAQDTKILSLLAPLCHQETLLSCLAERAFMRTLEGGCSVPIAVSSSATSTQCKTQQEICVQLELTGAVFSLDGSKQLKDSVSQPLPSADQSPLKLCPFDLNSWLLRTKI</sequence>
<dbReference type="SUPFAM" id="SSF53850">
    <property type="entry name" value="Periplasmic binding protein-like II"/>
    <property type="match status" value="1"/>
</dbReference>
<comment type="cofactor">
    <cofactor evidence="1">
        <name>dipyrromethane</name>
        <dbReference type="ChEBI" id="CHEBI:60342"/>
    </cofactor>
</comment>
<gene>
    <name evidence="10" type="ORF">LAZ67_2002559</name>
</gene>
<evidence type="ECO:0000313" key="10">
    <source>
        <dbReference type="EMBL" id="UYV62940.1"/>
    </source>
</evidence>
<dbReference type="PIRSF" id="PIRSF001438">
    <property type="entry name" value="4pyrrol_synth_OHMeBilane_synth"/>
    <property type="match status" value="1"/>
</dbReference>
<reference evidence="10 11" key="1">
    <citation type="submission" date="2022-01" db="EMBL/GenBank/DDBJ databases">
        <title>A chromosomal length assembly of Cordylochernes scorpioides.</title>
        <authorList>
            <person name="Zeh D."/>
            <person name="Zeh J."/>
        </authorList>
    </citation>
    <scope>NUCLEOTIDE SEQUENCE [LARGE SCALE GENOMIC DNA]</scope>
    <source>
        <strain evidence="10">IN4F17</strain>
        <tissue evidence="10">Whole Body</tissue>
    </source>
</reference>
<keyword evidence="5" id="KW-0808">Transferase</keyword>
<feature type="domain" description="Porphobilinogen deaminase N-terminal" evidence="8">
    <location>
        <begin position="5"/>
        <end position="216"/>
    </location>
</feature>
<organism evidence="10 11">
    <name type="scientific">Cordylochernes scorpioides</name>
    <dbReference type="NCBI Taxonomy" id="51811"/>
    <lineage>
        <taxon>Eukaryota</taxon>
        <taxon>Metazoa</taxon>
        <taxon>Ecdysozoa</taxon>
        <taxon>Arthropoda</taxon>
        <taxon>Chelicerata</taxon>
        <taxon>Arachnida</taxon>
        <taxon>Pseudoscorpiones</taxon>
        <taxon>Cheliferoidea</taxon>
        <taxon>Chernetidae</taxon>
        <taxon>Cordylochernes</taxon>
    </lineage>
</organism>
<dbReference type="InterPro" id="IPR022419">
    <property type="entry name" value="Porphobilin_deaminase_cofac_BS"/>
</dbReference>
<dbReference type="CDD" id="cd13645">
    <property type="entry name" value="PBP2_HuPBGD_like"/>
    <property type="match status" value="1"/>
</dbReference>
<protein>
    <recommendedName>
        <fullName evidence="4">hydroxymethylbilane synthase</fullName>
        <ecNumber evidence="4">2.5.1.61</ecNumber>
    </recommendedName>
    <alternativeName>
        <fullName evidence="7">Hydroxymethylbilane synthase</fullName>
    </alternativeName>
</protein>
<dbReference type="EC" id="2.5.1.61" evidence="4"/>
<feature type="domain" description="Porphobilinogen deaminase C-terminal" evidence="9">
    <location>
        <begin position="229"/>
        <end position="286"/>
    </location>
</feature>
<comment type="similarity">
    <text evidence="3">Belongs to the HMBS family.</text>
</comment>
<dbReference type="InterPro" id="IPR022417">
    <property type="entry name" value="Porphobilin_deaminase_N"/>
</dbReference>
<evidence type="ECO:0000256" key="7">
    <source>
        <dbReference type="ARBA" id="ARBA00033064"/>
    </source>
</evidence>
<dbReference type="EMBL" id="CP092864">
    <property type="protein sequence ID" value="UYV62940.1"/>
    <property type="molecule type" value="Genomic_DNA"/>
</dbReference>
<dbReference type="Proteomes" id="UP001235939">
    <property type="component" value="Chromosome 02"/>
</dbReference>
<evidence type="ECO:0000256" key="3">
    <source>
        <dbReference type="ARBA" id="ARBA00005638"/>
    </source>
</evidence>
<dbReference type="SUPFAM" id="SSF54782">
    <property type="entry name" value="Porphobilinogen deaminase (hydroxymethylbilane synthase), C-terminal domain"/>
    <property type="match status" value="1"/>
</dbReference>
<dbReference type="PRINTS" id="PR00151">
    <property type="entry name" value="PORPHBDMNASE"/>
</dbReference>
<evidence type="ECO:0000256" key="5">
    <source>
        <dbReference type="ARBA" id="ARBA00022679"/>
    </source>
</evidence>
<dbReference type="Gene3D" id="3.40.190.10">
    <property type="entry name" value="Periplasmic binding protein-like II"/>
    <property type="match status" value="2"/>
</dbReference>
<dbReference type="InterPro" id="IPR036803">
    <property type="entry name" value="Porphobilinogen_deaminase_C_sf"/>
</dbReference>
<dbReference type="Pfam" id="PF01379">
    <property type="entry name" value="Porphobil_deam"/>
    <property type="match status" value="1"/>
</dbReference>
<comment type="pathway">
    <text evidence="2">Porphyrin-containing compound metabolism; protoporphyrin-IX biosynthesis; coproporphyrinogen-III from 5-aminolevulinate: step 2/4.</text>
</comment>
<dbReference type="NCBIfam" id="TIGR00212">
    <property type="entry name" value="hemC"/>
    <property type="match status" value="1"/>
</dbReference>
<dbReference type="PROSITE" id="PS00533">
    <property type="entry name" value="PORPHOBILINOGEN_DEAM"/>
    <property type="match status" value="1"/>
</dbReference>
<proteinExistence type="inferred from homology"/>
<dbReference type="PANTHER" id="PTHR11557">
    <property type="entry name" value="PORPHOBILINOGEN DEAMINASE"/>
    <property type="match status" value="1"/>
</dbReference>
<name>A0ABY6K6S5_9ARAC</name>
<dbReference type="Gene3D" id="3.30.160.40">
    <property type="entry name" value="Porphobilinogen deaminase, C-terminal domain"/>
    <property type="match status" value="1"/>
</dbReference>
<dbReference type="InterPro" id="IPR022418">
    <property type="entry name" value="Porphobilinogen_deaminase_C"/>
</dbReference>
<keyword evidence="6" id="KW-0627">Porphyrin biosynthesis</keyword>
<evidence type="ECO:0000313" key="11">
    <source>
        <dbReference type="Proteomes" id="UP001235939"/>
    </source>
</evidence>
<evidence type="ECO:0000256" key="1">
    <source>
        <dbReference type="ARBA" id="ARBA00001916"/>
    </source>
</evidence>
<dbReference type="InterPro" id="IPR000860">
    <property type="entry name" value="HemC"/>
</dbReference>
<evidence type="ECO:0000259" key="8">
    <source>
        <dbReference type="Pfam" id="PF01379"/>
    </source>
</evidence>
<evidence type="ECO:0000259" key="9">
    <source>
        <dbReference type="Pfam" id="PF03900"/>
    </source>
</evidence>
<dbReference type="PANTHER" id="PTHR11557:SF0">
    <property type="entry name" value="PORPHOBILINOGEN DEAMINASE"/>
    <property type="match status" value="1"/>
</dbReference>
<evidence type="ECO:0000256" key="4">
    <source>
        <dbReference type="ARBA" id="ARBA00012655"/>
    </source>
</evidence>
<accession>A0ABY6K6S5</accession>
<evidence type="ECO:0000256" key="2">
    <source>
        <dbReference type="ARBA" id="ARBA00004735"/>
    </source>
</evidence>
<evidence type="ECO:0000256" key="6">
    <source>
        <dbReference type="ARBA" id="ARBA00023244"/>
    </source>
</evidence>
<keyword evidence="11" id="KW-1185">Reference proteome</keyword>
<dbReference type="Pfam" id="PF03900">
    <property type="entry name" value="Porphobil_deamC"/>
    <property type="match status" value="1"/>
</dbReference>